<dbReference type="Pfam" id="PF00013">
    <property type="entry name" value="KH_1"/>
    <property type="match status" value="1"/>
</dbReference>
<dbReference type="STRING" id="983966.A0A1E4S645"/>
<dbReference type="InterPro" id="IPR036612">
    <property type="entry name" value="KH_dom_type_1_sf"/>
</dbReference>
<accession>A0A1E4S645</accession>
<dbReference type="CDD" id="cd22453">
    <property type="entry name" value="KH-I_MUG60_like"/>
    <property type="match status" value="1"/>
</dbReference>
<dbReference type="InterPro" id="IPR004087">
    <property type="entry name" value="KH_dom"/>
</dbReference>
<dbReference type="SMART" id="SM00322">
    <property type="entry name" value="KH"/>
    <property type="match status" value="2"/>
</dbReference>
<organism evidence="3 4">
    <name type="scientific">Cyberlindnera jadinii (strain ATCC 18201 / CBS 1600 / BCRC 20928 / JCM 3617 / NBRC 0987 / NRRL Y-1542)</name>
    <name type="common">Torula yeast</name>
    <name type="synonym">Candida utilis</name>
    <dbReference type="NCBI Taxonomy" id="983966"/>
    <lineage>
        <taxon>Eukaryota</taxon>
        <taxon>Fungi</taxon>
        <taxon>Dikarya</taxon>
        <taxon>Ascomycota</taxon>
        <taxon>Saccharomycotina</taxon>
        <taxon>Saccharomycetes</taxon>
        <taxon>Phaffomycetales</taxon>
        <taxon>Phaffomycetaceae</taxon>
        <taxon>Cyberlindnera</taxon>
    </lineage>
</organism>
<dbReference type="OMA" id="LIKCPRK"/>
<evidence type="ECO:0000256" key="1">
    <source>
        <dbReference type="PROSITE-ProRule" id="PRU00117"/>
    </source>
</evidence>
<feature type="domain" description="K Homology" evidence="2">
    <location>
        <begin position="515"/>
        <end position="595"/>
    </location>
</feature>
<dbReference type="PROSITE" id="PS50084">
    <property type="entry name" value="KH_TYPE_1"/>
    <property type="match status" value="1"/>
</dbReference>
<reference evidence="3 4" key="1">
    <citation type="journal article" date="2016" name="Proc. Natl. Acad. Sci. U.S.A.">
        <title>Comparative genomics of biotechnologically important yeasts.</title>
        <authorList>
            <person name="Riley R."/>
            <person name="Haridas S."/>
            <person name="Wolfe K.H."/>
            <person name="Lopes M.R."/>
            <person name="Hittinger C.T."/>
            <person name="Goeker M."/>
            <person name="Salamov A.A."/>
            <person name="Wisecaver J.H."/>
            <person name="Long T.M."/>
            <person name="Calvey C.H."/>
            <person name="Aerts A.L."/>
            <person name="Barry K.W."/>
            <person name="Choi C."/>
            <person name="Clum A."/>
            <person name="Coughlan A.Y."/>
            <person name="Deshpande S."/>
            <person name="Douglass A.P."/>
            <person name="Hanson S.J."/>
            <person name="Klenk H.-P."/>
            <person name="LaButti K.M."/>
            <person name="Lapidus A."/>
            <person name="Lindquist E.A."/>
            <person name="Lipzen A.M."/>
            <person name="Meier-Kolthoff J.P."/>
            <person name="Ohm R.A."/>
            <person name="Otillar R.P."/>
            <person name="Pangilinan J.L."/>
            <person name="Peng Y."/>
            <person name="Rokas A."/>
            <person name="Rosa C.A."/>
            <person name="Scheuner C."/>
            <person name="Sibirny A.A."/>
            <person name="Slot J.C."/>
            <person name="Stielow J.B."/>
            <person name="Sun H."/>
            <person name="Kurtzman C.P."/>
            <person name="Blackwell M."/>
            <person name="Grigoriev I.V."/>
            <person name="Jeffries T.W."/>
        </authorList>
    </citation>
    <scope>NUCLEOTIDE SEQUENCE [LARGE SCALE GENOMIC DNA]</scope>
    <source>
        <strain evidence="4">ATCC 18201 / CBS 1600 / BCRC 20928 / JCM 3617 / NBRC 0987 / NRRL Y-1542</strain>
    </source>
</reference>
<dbReference type="RefSeq" id="XP_020072036.1">
    <property type="nucleotide sequence ID" value="XM_020214616.1"/>
</dbReference>
<gene>
    <name evidence="3" type="ORF">CYBJADRAFT_166765</name>
</gene>
<evidence type="ECO:0000313" key="3">
    <source>
        <dbReference type="EMBL" id="ODV74997.1"/>
    </source>
</evidence>
<dbReference type="EMBL" id="KV453927">
    <property type="protein sequence ID" value="ODV74997.1"/>
    <property type="molecule type" value="Genomic_DNA"/>
</dbReference>
<keyword evidence="1" id="KW-0694">RNA-binding</keyword>
<keyword evidence="4" id="KW-1185">Reference proteome</keyword>
<dbReference type="GO" id="GO:0003723">
    <property type="term" value="F:RNA binding"/>
    <property type="evidence" value="ECO:0007669"/>
    <property type="project" value="UniProtKB-UniRule"/>
</dbReference>
<evidence type="ECO:0000313" key="4">
    <source>
        <dbReference type="Proteomes" id="UP000094389"/>
    </source>
</evidence>
<dbReference type="Gene3D" id="3.30.1370.10">
    <property type="entry name" value="K Homology domain, type 1"/>
    <property type="match status" value="1"/>
</dbReference>
<dbReference type="InterPro" id="IPR056553">
    <property type="entry name" value="KH_Mug60-KHD4"/>
</dbReference>
<dbReference type="InterPro" id="IPR004088">
    <property type="entry name" value="KH_dom_type_1"/>
</dbReference>
<protein>
    <recommendedName>
        <fullName evidence="2">K Homology domain-containing protein</fullName>
    </recommendedName>
</protein>
<proteinExistence type="predicted"/>
<dbReference type="Proteomes" id="UP000094389">
    <property type="component" value="Unassembled WGS sequence"/>
</dbReference>
<dbReference type="GeneID" id="30989012"/>
<name>A0A1E4S645_CYBJN</name>
<evidence type="ECO:0000259" key="2">
    <source>
        <dbReference type="SMART" id="SM00322"/>
    </source>
</evidence>
<dbReference type="SUPFAM" id="SSF54791">
    <property type="entry name" value="Eukaryotic type KH-domain (KH-domain type I)"/>
    <property type="match status" value="1"/>
</dbReference>
<dbReference type="OrthoDB" id="271862at2759"/>
<sequence length="852" mass="95491">MAETEQSKRIMASIPLKYTYALKSKSSTGLLYQSDTGLWRDVDPSNGYIASVLPQQSLSQFQIIDGVSNFNDLLSSGVKLSIMDSRRNGPFLEFAIQGVDEKASSCVDQHKDILKRYQTFDVQTIVQDQSNRALFTQYGLNDDFRAQLDAVAKFCNVEILISKQQHSFNLTSVSNRSNSKPSDIYIYIVGSSEDTVFAETRIIILLDNVQKLFVDSCTLGLSMIPVVGGVGFGTFKAIAKETGVNLYLPNLVQQFHSNSPLHKSDDIFFSGLEAEVSLAKKLITEVKGKLESQLFYKNIEVLKYKKDLVLVSKQSELSSIMYKYGVFIETSPLGFDGSTVHFQGHSTESIENAIYDFCSLTNDIYVADISFHIDSSSGESFEPVTPSLETKEVEELLDRLSVASGVTIYFDLELGSFKIVGSRDNLIRALKMFQTSSLQLYSGAVSASIVLNVELGLSFHEFISGKKNGKISKITNGSHSFINFHPLNEYSMLVELRTDDFNDFFHAYSQLQDELPSEVKFYIPESFHRQIIGTGGSLIQSIMRKYNVFVKFSNTYDLKNNAKSLVRYDNVIIRCPSKNASNIPLVKNELNGLLINNENITFFNTYLKISRNQYHLFNFDKIQEIEKKTSTFIKFPAVEPDDFAIIEVLGTESFSINATRLLSLELAESYEFRLARSPNFHKVVTDSNVSYVEKIKVPLKLLYNFEIMASDSRTAELGSYHSIIISYLPGSDIHLGEVIGHVTAFLREYDFMIVDRTSLSNSDLIISGSAERFSASKPQSITQPAPGTLSTRFTGVPSGITNLSFTASQPRQLWQLPNKNVNDFAVSQPVIVQPFTQYVSAKRTHGHSLNKH</sequence>
<dbReference type="Pfam" id="PF24563">
    <property type="entry name" value="KH_Mug60-KHD4"/>
    <property type="match status" value="1"/>
</dbReference>
<dbReference type="AlphaFoldDB" id="A0A1E4S645"/>
<feature type="domain" description="K Homology" evidence="2">
    <location>
        <begin position="206"/>
        <end position="288"/>
    </location>
</feature>